<feature type="region of interest" description="Disordered" evidence="1">
    <location>
        <begin position="141"/>
        <end position="162"/>
    </location>
</feature>
<accession>A0A7X1NFV6</accession>
<feature type="signal peptide" evidence="2">
    <location>
        <begin position="1"/>
        <end position="20"/>
    </location>
</feature>
<dbReference type="RefSeq" id="WP_152764589.1">
    <property type="nucleotide sequence ID" value="NZ_WHNP01000038.1"/>
</dbReference>
<gene>
    <name evidence="3" type="ORF">GCT13_30855</name>
</gene>
<evidence type="ECO:0000313" key="3">
    <source>
        <dbReference type="EMBL" id="MPW21160.1"/>
    </source>
</evidence>
<name>A0A7X1NFV6_9BURK</name>
<dbReference type="EMBL" id="WHNP01000038">
    <property type="protein sequence ID" value="MPW21160.1"/>
    <property type="molecule type" value="Genomic_DNA"/>
</dbReference>
<protein>
    <submittedName>
        <fullName evidence="3">Uncharacterized protein</fullName>
    </submittedName>
</protein>
<keyword evidence="2" id="KW-0732">Signal</keyword>
<reference evidence="3 4" key="1">
    <citation type="submission" date="2019-10" db="EMBL/GenBank/DDBJ databases">
        <title>Paraburkholderia sp. isolated from nodules of Mimosa pudica from Brazilian Atlantic Forest soils.</title>
        <authorList>
            <person name="Paulitsch F."/>
            <person name="Hungria M."/>
            <person name="Dall'Agnol R."/>
        </authorList>
    </citation>
    <scope>NUCLEOTIDE SEQUENCE [LARGE SCALE GENOMIC DNA]</scope>
    <source>
        <strain evidence="3 4">CNPSo 3157</strain>
    </source>
</reference>
<sequence length="187" mass="18543">MRRFTHAAIALLFISSASVAQQPMTVPGRSQSPGQQTIDSALCYADANKTTHVNMAHESQRPPPPNQAAQTAPRPIVAPAPVNPPLPAAMGASGASAAVAASAASAPVVASGATAASGTPATTVAAASGASGAAAASGAEAASGASTPMPASPSLAEMPPPPPPEPPMVRYWAAYSKCMQQRGYYTR</sequence>
<proteinExistence type="predicted"/>
<dbReference type="AlphaFoldDB" id="A0A7X1NFV6"/>
<evidence type="ECO:0000256" key="1">
    <source>
        <dbReference type="SAM" id="MobiDB-lite"/>
    </source>
</evidence>
<organism evidence="3 4">
    <name type="scientific">Paraburkholderia franconis</name>
    <dbReference type="NCBI Taxonomy" id="2654983"/>
    <lineage>
        <taxon>Bacteria</taxon>
        <taxon>Pseudomonadati</taxon>
        <taxon>Pseudomonadota</taxon>
        <taxon>Betaproteobacteria</taxon>
        <taxon>Burkholderiales</taxon>
        <taxon>Burkholderiaceae</taxon>
        <taxon>Paraburkholderia</taxon>
    </lineage>
</organism>
<dbReference type="Proteomes" id="UP000484381">
    <property type="component" value="Unassembled WGS sequence"/>
</dbReference>
<feature type="region of interest" description="Disordered" evidence="1">
    <location>
        <begin position="54"/>
        <end position="80"/>
    </location>
</feature>
<comment type="caution">
    <text evidence="3">The sequence shown here is derived from an EMBL/GenBank/DDBJ whole genome shotgun (WGS) entry which is preliminary data.</text>
</comment>
<feature type="compositionally biased region" description="Low complexity" evidence="1">
    <location>
        <begin position="141"/>
        <end position="157"/>
    </location>
</feature>
<evidence type="ECO:0000256" key="2">
    <source>
        <dbReference type="SAM" id="SignalP"/>
    </source>
</evidence>
<feature type="chain" id="PRO_5030580618" evidence="2">
    <location>
        <begin position="21"/>
        <end position="187"/>
    </location>
</feature>
<keyword evidence="4" id="KW-1185">Reference proteome</keyword>
<evidence type="ECO:0000313" key="4">
    <source>
        <dbReference type="Proteomes" id="UP000484381"/>
    </source>
</evidence>